<dbReference type="EMBL" id="QVFU01000084">
    <property type="protein sequence ID" value="RFS41035.1"/>
    <property type="molecule type" value="Genomic_DNA"/>
</dbReference>
<keyword evidence="3" id="KW-1185">Reference proteome</keyword>
<evidence type="ECO:0000313" key="2">
    <source>
        <dbReference type="EMBL" id="RFS41035.1"/>
    </source>
</evidence>
<dbReference type="SUPFAM" id="SSF103196">
    <property type="entry name" value="Roadblock/LC7 domain"/>
    <property type="match status" value="1"/>
</dbReference>
<dbReference type="OrthoDB" id="3380015at2"/>
<dbReference type="InterPro" id="IPR004942">
    <property type="entry name" value="Roadblock/LAMTOR2_dom"/>
</dbReference>
<name>A0A372FQW6_9ACTN</name>
<dbReference type="RefSeq" id="WP_117231219.1">
    <property type="nucleotide sequence ID" value="NZ_CP061725.1"/>
</dbReference>
<dbReference type="InterPro" id="IPR053141">
    <property type="entry name" value="Mycobact_SerProt_Inhib_Rv3364c"/>
</dbReference>
<dbReference type="SMART" id="SM00960">
    <property type="entry name" value="Robl_LC7"/>
    <property type="match status" value="1"/>
</dbReference>
<sequence>MSVITSTANARNPQLSVVLDGMARQMPDVAHVVAVSGDGLLLASTATLDGDRGDQLAAIVSGLVSLARGTADLLETGGVQFQMLMMHDGILVVQQVSDGSSLAALARADCDPAAVAYELAALAARIGEAVKPGPRTTG</sequence>
<proteinExistence type="predicted"/>
<feature type="domain" description="Roadblock/LAMTOR2" evidence="1">
    <location>
        <begin position="15"/>
        <end position="106"/>
    </location>
</feature>
<comment type="caution">
    <text evidence="2">The sequence shown here is derived from an EMBL/GenBank/DDBJ whole genome shotgun (WGS) entry which is preliminary data.</text>
</comment>
<dbReference type="Proteomes" id="UP000262621">
    <property type="component" value="Unassembled WGS sequence"/>
</dbReference>
<protein>
    <submittedName>
        <fullName evidence="2">Roadblock/LC7 domain-containing protein</fullName>
    </submittedName>
</protein>
<accession>A0A372FQW6</accession>
<reference evidence="2 3" key="1">
    <citation type="submission" date="2018-08" db="EMBL/GenBank/DDBJ databases">
        <title>Verrucosispora craniellae sp. nov., isolated from a marine sponge in the South China Sea.</title>
        <authorList>
            <person name="Li L."/>
            <person name="Lin H.W."/>
        </authorList>
    </citation>
    <scope>NUCLEOTIDE SEQUENCE [LARGE SCALE GENOMIC DNA]</scope>
    <source>
        <strain evidence="2 3">LHW63014</strain>
    </source>
</reference>
<evidence type="ECO:0000313" key="3">
    <source>
        <dbReference type="Proteomes" id="UP000262621"/>
    </source>
</evidence>
<evidence type="ECO:0000259" key="1">
    <source>
        <dbReference type="SMART" id="SM00960"/>
    </source>
</evidence>
<dbReference type="Pfam" id="PF03259">
    <property type="entry name" value="Robl_LC7"/>
    <property type="match status" value="1"/>
</dbReference>
<dbReference type="PANTHER" id="PTHR36222:SF1">
    <property type="entry name" value="SERINE PROTEASE INHIBITOR RV3364C"/>
    <property type="match status" value="1"/>
</dbReference>
<dbReference type="AlphaFoldDB" id="A0A372FQW6"/>
<dbReference type="Gene3D" id="3.30.450.30">
    <property type="entry name" value="Dynein light chain 2a, cytoplasmic"/>
    <property type="match status" value="1"/>
</dbReference>
<organism evidence="2 3">
    <name type="scientific">Micromonospora craniellae</name>
    <dbReference type="NCBI Taxonomy" id="2294034"/>
    <lineage>
        <taxon>Bacteria</taxon>
        <taxon>Bacillati</taxon>
        <taxon>Actinomycetota</taxon>
        <taxon>Actinomycetes</taxon>
        <taxon>Micromonosporales</taxon>
        <taxon>Micromonosporaceae</taxon>
        <taxon>Micromonospora</taxon>
    </lineage>
</organism>
<gene>
    <name evidence="2" type="ORF">D0Q02_29585</name>
</gene>
<dbReference type="PANTHER" id="PTHR36222">
    <property type="entry name" value="SERINE PROTEASE INHIBITOR RV3364C"/>
    <property type="match status" value="1"/>
</dbReference>